<comment type="caution">
    <text evidence="2">The sequence shown here is derived from an EMBL/GenBank/DDBJ whole genome shotgun (WGS) entry which is preliminary data.</text>
</comment>
<feature type="compositionally biased region" description="Acidic residues" evidence="1">
    <location>
        <begin position="260"/>
        <end position="278"/>
    </location>
</feature>
<proteinExistence type="predicted"/>
<organism evidence="2 3">
    <name type="scientific">Diaporthe australafricana</name>
    <dbReference type="NCBI Taxonomy" id="127596"/>
    <lineage>
        <taxon>Eukaryota</taxon>
        <taxon>Fungi</taxon>
        <taxon>Dikarya</taxon>
        <taxon>Ascomycota</taxon>
        <taxon>Pezizomycotina</taxon>
        <taxon>Sordariomycetes</taxon>
        <taxon>Sordariomycetidae</taxon>
        <taxon>Diaporthales</taxon>
        <taxon>Diaporthaceae</taxon>
        <taxon>Diaporthe</taxon>
    </lineage>
</organism>
<dbReference type="EMBL" id="JAWRVE010000121">
    <property type="protein sequence ID" value="KAL1856467.1"/>
    <property type="molecule type" value="Genomic_DNA"/>
</dbReference>
<evidence type="ECO:0000313" key="2">
    <source>
        <dbReference type="EMBL" id="KAL1856467.1"/>
    </source>
</evidence>
<evidence type="ECO:0000256" key="1">
    <source>
        <dbReference type="SAM" id="MobiDB-lite"/>
    </source>
</evidence>
<gene>
    <name evidence="2" type="ORF">Daus18300_010734</name>
</gene>
<protein>
    <submittedName>
        <fullName evidence="2">Uncharacterized protein</fullName>
    </submittedName>
</protein>
<sequence>MEFQVPHAGLFMNRDIRTDENMPAAFERFNGKQWVGKLHLQVAREALELLAKTRKQAERMLQGERLRRECSRSSCRCPIYTQFSLICANRIADKEEAGIPLDKDDVHLAWYLDRNLSINNPLLLVLSPKKVLNSRGRPRDNAPFTGDEEGIFGNVGRAVVTHQTSSNTRSLGSKAGDKTRATMASVQRVNSAFEWNDTTLESLADEDQAARRPKRRARGPALSAPPRMRTAPSTPPAKRRRTAAAATINGLPAVDLTATDVDEESDDPFLDGGDEGGDEGTTGKETQSQIIVVID</sequence>
<feature type="region of interest" description="Disordered" evidence="1">
    <location>
        <begin position="204"/>
        <end position="295"/>
    </location>
</feature>
<evidence type="ECO:0000313" key="3">
    <source>
        <dbReference type="Proteomes" id="UP001583177"/>
    </source>
</evidence>
<dbReference type="Proteomes" id="UP001583177">
    <property type="component" value="Unassembled WGS sequence"/>
</dbReference>
<reference evidence="2 3" key="1">
    <citation type="journal article" date="2024" name="IMA Fungus">
        <title>IMA Genome - F19 : A genome assembly and annotation guide to empower mycologists, including annotated draft genome sequences of Ceratocystis pirilliformis, Diaporthe australafricana, Fusarium ophioides, Paecilomyces lecythidis, and Sporothrix stenoceras.</title>
        <authorList>
            <person name="Aylward J."/>
            <person name="Wilson A.M."/>
            <person name="Visagie C.M."/>
            <person name="Spraker J."/>
            <person name="Barnes I."/>
            <person name="Buitendag C."/>
            <person name="Ceriani C."/>
            <person name="Del Mar Angel L."/>
            <person name="du Plessis D."/>
            <person name="Fuchs T."/>
            <person name="Gasser K."/>
            <person name="Kramer D."/>
            <person name="Li W."/>
            <person name="Munsamy K."/>
            <person name="Piso A."/>
            <person name="Price J.L."/>
            <person name="Sonnekus B."/>
            <person name="Thomas C."/>
            <person name="van der Nest A."/>
            <person name="van Dijk A."/>
            <person name="van Heerden A."/>
            <person name="van Vuuren N."/>
            <person name="Yilmaz N."/>
            <person name="Duong T.A."/>
            <person name="van der Merwe N.A."/>
            <person name="Wingfield M.J."/>
            <person name="Wingfield B.D."/>
        </authorList>
    </citation>
    <scope>NUCLEOTIDE SEQUENCE [LARGE SCALE GENOMIC DNA]</scope>
    <source>
        <strain evidence="2 3">CMW 18300</strain>
    </source>
</reference>
<accession>A0ABR3W9H5</accession>
<keyword evidence="3" id="KW-1185">Reference proteome</keyword>
<name>A0ABR3W9H5_9PEZI</name>